<keyword evidence="2" id="KW-1185">Reference proteome</keyword>
<accession>A0A842I5L9</accession>
<dbReference type="RefSeq" id="WP_185796245.1">
    <property type="nucleotide sequence ID" value="NZ_JACLQD010000001.1"/>
</dbReference>
<comment type="caution">
    <text evidence="1">The sequence shown here is derived from an EMBL/GenBank/DDBJ whole genome shotgun (WGS) entry which is preliminary data.</text>
</comment>
<dbReference type="Proteomes" id="UP000555411">
    <property type="component" value="Unassembled WGS sequence"/>
</dbReference>
<gene>
    <name evidence="1" type="ORF">H7F16_04065</name>
</gene>
<organism evidence="1 2">
    <name type="scientific">Paragemmobacter straminiformis</name>
    <dbReference type="NCBI Taxonomy" id="2045119"/>
    <lineage>
        <taxon>Bacteria</taxon>
        <taxon>Pseudomonadati</taxon>
        <taxon>Pseudomonadota</taxon>
        <taxon>Alphaproteobacteria</taxon>
        <taxon>Rhodobacterales</taxon>
        <taxon>Paracoccaceae</taxon>
        <taxon>Paragemmobacter</taxon>
    </lineage>
</organism>
<sequence length="155" mass="16545">MFSAWKQEKATAALVEDAQAMADRLSSAKPHVRDSYAATARFWELSYLAEGHALHDLSAWKPAAVARFVTSAQGKIAALRKARDYDSSDGLAVWLHTARAVTEPRIAPAVRDIWQALLAAGPNAASMTADLLADAGLTGDPARSIPKGFDADDTP</sequence>
<name>A0A842I5L9_9RHOB</name>
<reference evidence="1 2" key="1">
    <citation type="journal article" date="2017" name="Int. J. Syst. Evol. Microbiol.">
        <title>Gemmobacter straminiformis sp. nov., isolated from an artificial fountain.</title>
        <authorList>
            <person name="Kang J.Y."/>
            <person name="Kim M.J."/>
            <person name="Chun J."/>
            <person name="Son K.P."/>
            <person name="Jahng K.Y."/>
        </authorList>
    </citation>
    <scope>NUCLEOTIDE SEQUENCE [LARGE SCALE GENOMIC DNA]</scope>
    <source>
        <strain evidence="1 2">CAM-8</strain>
    </source>
</reference>
<protein>
    <submittedName>
        <fullName evidence="1">Uncharacterized protein</fullName>
    </submittedName>
</protein>
<evidence type="ECO:0000313" key="1">
    <source>
        <dbReference type="EMBL" id="MBC2834667.1"/>
    </source>
</evidence>
<evidence type="ECO:0000313" key="2">
    <source>
        <dbReference type="Proteomes" id="UP000555411"/>
    </source>
</evidence>
<proteinExistence type="predicted"/>
<dbReference type="EMBL" id="JACLQD010000001">
    <property type="protein sequence ID" value="MBC2834667.1"/>
    <property type="molecule type" value="Genomic_DNA"/>
</dbReference>
<dbReference type="AlphaFoldDB" id="A0A842I5L9"/>